<comment type="similarity">
    <text evidence="1">Belongs to the UPF0346 family.</text>
</comment>
<dbReference type="NCBIfam" id="NF010193">
    <property type="entry name" value="PRK13672.1"/>
    <property type="match status" value="1"/>
</dbReference>
<comment type="caution">
    <text evidence="3">The sequence shown here is derived from an EMBL/GenBank/DDBJ whole genome shotgun (WGS) entry which is preliminary data.</text>
</comment>
<keyword evidence="4" id="KW-1185">Reference proteome</keyword>
<dbReference type="InterPro" id="IPR010673">
    <property type="entry name" value="UPF0346"/>
</dbReference>
<proteinExistence type="inferred from homology"/>
<evidence type="ECO:0000313" key="4">
    <source>
        <dbReference type="Proteomes" id="UP001628078"/>
    </source>
</evidence>
<name>A0ABQ5JLR9_9LACO</name>
<dbReference type="RefSeq" id="WP_407882329.1">
    <property type="nucleotide sequence ID" value="NZ_BQXO01000001.1"/>
</dbReference>
<dbReference type="InterPro" id="IPR023089">
    <property type="entry name" value="YozE_SAM-like"/>
</dbReference>
<reference evidence="3 4" key="1">
    <citation type="submission" date="2022-03" db="EMBL/GenBank/DDBJ databases">
        <title>Draft genome sequence of Furfurilactobacillus curtus JCM 31185.</title>
        <authorList>
            <person name="Suzuki S."/>
            <person name="Endo A."/>
            <person name="Kajikawa A."/>
        </authorList>
    </citation>
    <scope>NUCLEOTIDE SEQUENCE [LARGE SCALE GENOMIC DNA]</scope>
    <source>
        <strain evidence="3 4">JCM 31185</strain>
    </source>
</reference>
<evidence type="ECO:0000259" key="2">
    <source>
        <dbReference type="Pfam" id="PF06855"/>
    </source>
</evidence>
<dbReference type="InterPro" id="IPR036806">
    <property type="entry name" value="YozE_SAM-like_sf"/>
</dbReference>
<dbReference type="EMBL" id="BQXO01000001">
    <property type="protein sequence ID" value="GKT05065.1"/>
    <property type="molecule type" value="Genomic_DNA"/>
</dbReference>
<dbReference type="SUPFAM" id="SSF140652">
    <property type="entry name" value="YozE-like"/>
    <property type="match status" value="1"/>
</dbReference>
<evidence type="ECO:0000313" key="3">
    <source>
        <dbReference type="EMBL" id="GKT05065.1"/>
    </source>
</evidence>
<dbReference type="Pfam" id="PF06855">
    <property type="entry name" value="YozE_SAM_like"/>
    <property type="match status" value="1"/>
</dbReference>
<sequence>MRRSFYQFLMTKRNPSSYEPVAQFANNAFLDQAFPKQATNFDDLSRYFELNGNYLPSMDVFDDAWHQYLESEM</sequence>
<dbReference type="PIRSF" id="PIRSF037262">
    <property type="entry name" value="UCP037262"/>
    <property type="match status" value="1"/>
</dbReference>
<organism evidence="3 4">
    <name type="scientific">Furfurilactobacillus curtus</name>
    <dbReference type="NCBI Taxonomy" id="1746200"/>
    <lineage>
        <taxon>Bacteria</taxon>
        <taxon>Bacillati</taxon>
        <taxon>Bacillota</taxon>
        <taxon>Bacilli</taxon>
        <taxon>Lactobacillales</taxon>
        <taxon>Lactobacillaceae</taxon>
        <taxon>Furfurilactobacillus</taxon>
    </lineage>
</organism>
<evidence type="ECO:0000256" key="1">
    <source>
        <dbReference type="HAMAP-Rule" id="MF_01538"/>
    </source>
</evidence>
<feature type="domain" description="YozE SAM-like" evidence="2">
    <location>
        <begin position="4"/>
        <end position="70"/>
    </location>
</feature>
<gene>
    <name evidence="3" type="ORF">JCM31185_03540</name>
</gene>
<dbReference type="Gene3D" id="1.10.150.260">
    <property type="entry name" value="YozE SAM-like"/>
    <property type="match status" value="1"/>
</dbReference>
<dbReference type="Proteomes" id="UP001628078">
    <property type="component" value="Unassembled WGS sequence"/>
</dbReference>
<dbReference type="HAMAP" id="MF_01538">
    <property type="entry name" value="UPF0346"/>
    <property type="match status" value="1"/>
</dbReference>
<accession>A0ABQ5JLR9</accession>
<protein>
    <recommendedName>
        <fullName evidence="1">UPF0346 protein JCM31185_03540</fullName>
    </recommendedName>
</protein>